<evidence type="ECO:0000313" key="1">
    <source>
        <dbReference type="EMBL" id="KAA0195268.1"/>
    </source>
</evidence>
<evidence type="ECO:0000313" key="2">
    <source>
        <dbReference type="Proteomes" id="UP000728185"/>
    </source>
</evidence>
<name>A0A8E0VIB1_9TREM</name>
<protein>
    <submittedName>
        <fullName evidence="1">Uncharacterized protein</fullName>
    </submittedName>
</protein>
<dbReference type="EMBL" id="LUCM01003811">
    <property type="protein sequence ID" value="KAA0195268.1"/>
    <property type="molecule type" value="Genomic_DNA"/>
</dbReference>
<accession>A0A8E0VIB1</accession>
<organism evidence="1 2">
    <name type="scientific">Fasciolopsis buskii</name>
    <dbReference type="NCBI Taxonomy" id="27845"/>
    <lineage>
        <taxon>Eukaryota</taxon>
        <taxon>Metazoa</taxon>
        <taxon>Spiralia</taxon>
        <taxon>Lophotrochozoa</taxon>
        <taxon>Platyhelminthes</taxon>
        <taxon>Trematoda</taxon>
        <taxon>Digenea</taxon>
        <taxon>Plagiorchiida</taxon>
        <taxon>Echinostomata</taxon>
        <taxon>Echinostomatoidea</taxon>
        <taxon>Fasciolidae</taxon>
        <taxon>Fasciolopsis</taxon>
    </lineage>
</organism>
<comment type="caution">
    <text evidence="1">The sequence shown here is derived from an EMBL/GenBank/DDBJ whole genome shotgun (WGS) entry which is preliminary data.</text>
</comment>
<reference evidence="1" key="1">
    <citation type="submission" date="2019-05" db="EMBL/GenBank/DDBJ databases">
        <title>Annotation for the trematode Fasciolopsis buski.</title>
        <authorList>
            <person name="Choi Y.-J."/>
        </authorList>
    </citation>
    <scope>NUCLEOTIDE SEQUENCE</scope>
    <source>
        <strain evidence="1">HT</strain>
        <tissue evidence="1">Whole worm</tissue>
    </source>
</reference>
<proteinExistence type="predicted"/>
<keyword evidence="2" id="KW-1185">Reference proteome</keyword>
<dbReference type="Proteomes" id="UP000728185">
    <property type="component" value="Unassembled WGS sequence"/>
</dbReference>
<feature type="non-terminal residue" evidence="1">
    <location>
        <position position="1"/>
    </location>
</feature>
<dbReference type="OrthoDB" id="6257971at2759"/>
<sequence length="156" mass="18408">NKALKTIQIALLGTENCTNSSGEGEVRQEVNVDCLRLFEDFLNSRILPVFDRLPLRNIQVPSADELPDFERDWDHAVQLAKLFSSACDKELPQLERLADLAEHLRDQLRDTFIPQWEARSQQIDHALRLLVHEFSLRFEQIERQWLIEYQQLQQRK</sequence>
<gene>
    <name evidence="1" type="ORF">FBUS_06766</name>
</gene>
<dbReference type="AlphaFoldDB" id="A0A8E0VIB1"/>